<feature type="signal peptide" evidence="1">
    <location>
        <begin position="1"/>
        <end position="20"/>
    </location>
</feature>
<accession>A0ABX7ASM5</accession>
<dbReference type="RefSeq" id="WP_053595877.1">
    <property type="nucleotide sequence ID" value="NZ_CP067341.1"/>
</dbReference>
<evidence type="ECO:0000313" key="2">
    <source>
        <dbReference type="EMBL" id="QQP12819.1"/>
    </source>
</evidence>
<keyword evidence="3" id="KW-1185">Reference proteome</keyword>
<dbReference type="EMBL" id="CP067341">
    <property type="protein sequence ID" value="QQP12819.1"/>
    <property type="molecule type" value="Genomic_DNA"/>
</dbReference>
<organism evidence="2 3">
    <name type="scientific">Lysinibacillus agricola</name>
    <dbReference type="NCBI Taxonomy" id="2590012"/>
    <lineage>
        <taxon>Bacteria</taxon>
        <taxon>Bacillati</taxon>
        <taxon>Bacillota</taxon>
        <taxon>Bacilli</taxon>
        <taxon>Bacillales</taxon>
        <taxon>Bacillaceae</taxon>
        <taxon>Lysinibacillus</taxon>
    </lineage>
</organism>
<dbReference type="PROSITE" id="PS51257">
    <property type="entry name" value="PROKAR_LIPOPROTEIN"/>
    <property type="match status" value="1"/>
</dbReference>
<gene>
    <name evidence="2" type="ORF">FJQ98_01635</name>
</gene>
<name>A0ABX7ASM5_9BACI</name>
<evidence type="ECO:0000313" key="3">
    <source>
        <dbReference type="Proteomes" id="UP000596049"/>
    </source>
</evidence>
<protein>
    <recommendedName>
        <fullName evidence="4">Lipoprotein</fullName>
    </recommendedName>
</protein>
<feature type="chain" id="PRO_5047152216" description="Lipoprotein" evidence="1">
    <location>
        <begin position="21"/>
        <end position="127"/>
    </location>
</feature>
<sequence length="127" mass="14237">MKQILLLVTLVLLMSGCVDGDKYSFSESGDNWEILYEVVVTNDVEQQTAGSIKYIGDNKAPETIDYKIQYNSLGQGSSDEESPLKFGAVKFKNITCGNCEIIQKDDEIEVEIMWEGQTEKLILTTDK</sequence>
<keyword evidence="1" id="KW-0732">Signal</keyword>
<evidence type="ECO:0000256" key="1">
    <source>
        <dbReference type="SAM" id="SignalP"/>
    </source>
</evidence>
<evidence type="ECO:0008006" key="4">
    <source>
        <dbReference type="Google" id="ProtNLM"/>
    </source>
</evidence>
<proteinExistence type="predicted"/>
<dbReference type="Proteomes" id="UP000596049">
    <property type="component" value="Chromosome"/>
</dbReference>
<reference evidence="2 3" key="1">
    <citation type="submission" date="2020-01" db="EMBL/GenBank/DDBJ databases">
        <authorList>
            <person name="Liu G."/>
            <person name="Liu B."/>
        </authorList>
    </citation>
    <scope>NUCLEOTIDE SEQUENCE [LARGE SCALE GENOMIC DNA]</scope>
    <source>
        <strain evidence="2 3">FJAT-51161</strain>
    </source>
</reference>